<dbReference type="SUPFAM" id="SSF47576">
    <property type="entry name" value="Calponin-homology domain, CH-domain"/>
    <property type="match status" value="1"/>
</dbReference>
<protein>
    <recommendedName>
        <fullName evidence="3">EF-hand domain-containing protein</fullName>
    </recommendedName>
</protein>
<dbReference type="InterPro" id="IPR036872">
    <property type="entry name" value="CH_dom_sf"/>
</dbReference>
<evidence type="ECO:0000256" key="1">
    <source>
        <dbReference type="ARBA" id="ARBA00022837"/>
    </source>
</evidence>
<dbReference type="GO" id="GO:0005509">
    <property type="term" value="F:calcium ion binding"/>
    <property type="evidence" value="ECO:0007669"/>
    <property type="project" value="InterPro"/>
</dbReference>
<proteinExistence type="predicted"/>
<name>A0A830HEM6_9CHLO</name>
<evidence type="ECO:0000313" key="4">
    <source>
        <dbReference type="EMBL" id="GHP05504.1"/>
    </source>
</evidence>
<dbReference type="SUPFAM" id="SSF47473">
    <property type="entry name" value="EF-hand"/>
    <property type="match status" value="1"/>
</dbReference>
<keyword evidence="5" id="KW-1185">Reference proteome</keyword>
<feature type="region of interest" description="Disordered" evidence="2">
    <location>
        <begin position="553"/>
        <end position="594"/>
    </location>
</feature>
<accession>A0A830HEM6</accession>
<keyword evidence="1" id="KW-0106">Calcium</keyword>
<dbReference type="PROSITE" id="PS50222">
    <property type="entry name" value="EF_HAND_2"/>
    <property type="match status" value="1"/>
</dbReference>
<feature type="region of interest" description="Disordered" evidence="2">
    <location>
        <begin position="191"/>
        <end position="308"/>
    </location>
</feature>
<organism evidence="4 5">
    <name type="scientific">Pycnococcus provasolii</name>
    <dbReference type="NCBI Taxonomy" id="41880"/>
    <lineage>
        <taxon>Eukaryota</taxon>
        <taxon>Viridiplantae</taxon>
        <taxon>Chlorophyta</taxon>
        <taxon>Pseudoscourfieldiophyceae</taxon>
        <taxon>Pseudoscourfieldiales</taxon>
        <taxon>Pycnococcaceae</taxon>
        <taxon>Pycnococcus</taxon>
    </lineage>
</organism>
<dbReference type="InterPro" id="IPR018247">
    <property type="entry name" value="EF_Hand_1_Ca_BS"/>
</dbReference>
<gene>
    <name evidence="4" type="ORF">PPROV_000425400</name>
</gene>
<feature type="compositionally biased region" description="Low complexity" evidence="2">
    <location>
        <begin position="27"/>
        <end position="41"/>
    </location>
</feature>
<feature type="domain" description="EF-hand" evidence="3">
    <location>
        <begin position="492"/>
        <end position="527"/>
    </location>
</feature>
<comment type="caution">
    <text evidence="4">The sequence shown here is derived from an EMBL/GenBank/DDBJ whole genome shotgun (WGS) entry which is preliminary data.</text>
</comment>
<feature type="region of interest" description="Disordered" evidence="2">
    <location>
        <begin position="22"/>
        <end position="41"/>
    </location>
</feature>
<dbReference type="PROSITE" id="PS00018">
    <property type="entry name" value="EF_HAND_1"/>
    <property type="match status" value="1"/>
</dbReference>
<feature type="compositionally biased region" description="Polar residues" evidence="2">
    <location>
        <begin position="294"/>
        <end position="305"/>
    </location>
</feature>
<reference evidence="4" key="1">
    <citation type="submission" date="2020-10" db="EMBL/GenBank/DDBJ databases">
        <title>Unveiling of a novel bifunctional photoreceptor, Dualchrome1, isolated from a cosmopolitan green alga.</title>
        <authorList>
            <person name="Suzuki S."/>
            <person name="Kawachi M."/>
        </authorList>
    </citation>
    <scope>NUCLEOTIDE SEQUENCE</scope>
    <source>
        <strain evidence="4">NIES 2893</strain>
    </source>
</reference>
<sequence length="887" mass="93505">MAAYGSVYFSSHGHALASANRKNASVSSGGPTTHASSAASSAGAGGQLKHALGVGTTHQGLTQASAVAHHEGNAAAGAGGVAKPSAAQLVAFVNSTVNASFTTLEAASDGVVLLKVLAACLPGAVSKAQIRQAAATTHSTAMRVFAECACAFGANVKDFDLPNCNKKSVRLANLRWMHGFVKKMVGDTTNLASTRELRPAPREPKPNNRVAIEPIRHEALERLTNSSSPEEKSRAQNGGDDDDEMAGDGQASSPSITTTTTTTTSSSTSSSIPSSPTAQRPDSPTEQWLAESEQVPSPRSSNQTAYHGRQHVHFARPIATSTPSPTQSPRTSIDSVLKTSSMVSLATPSESSTPSAVGSLSVSSASSGEHVLSPETPQSAVPRARVANDRSRRAAKAPTLPSTVEGGASMAEGRLALVGDVPANELSTCLVSLGLFTQLHDVMNNLKSNRAKGKLRTQWLELFRTHSDRRDSGGILHNDEVLELLLELMPAASKEQLNYCLSMLDLNDDGRMSFSEICSSVRECRYAELHVAHAAGLVDLPSFLMDPSLLASAGESVSPPSGGGGEGMMSPRPPPTENVGRHNAASQPGGLPRQNLAPAEKARAWGVYAVERLRAGTSERPARRRKLLALLATRDGEALVPRASVVEAFRGALAGADRIGQPIRRADECKMVRSLTTTLSFMPRCGCGRGDDGGGGVSVESLRHAISVWCAPAGSSRQKKRGGKAYWWVVDDDICVDDECADDFFASSHEIGRWDTSPPSAVDEVHHVMGGEEEGVRRREARKAPSLINSSNDYESKLRHELDVAQSELAKVVMRLDAATQQRDLVLSLVNHPASRAYADMLCEGVSRILLGDASAAAQTTAIISRKVAAQRRKKAAVGVGVAAHAR</sequence>
<evidence type="ECO:0000256" key="2">
    <source>
        <dbReference type="SAM" id="MobiDB-lite"/>
    </source>
</evidence>
<feature type="region of interest" description="Disordered" evidence="2">
    <location>
        <begin position="367"/>
        <end position="406"/>
    </location>
</feature>
<feature type="compositionally biased region" description="Low complexity" evidence="2">
    <location>
        <begin position="247"/>
        <end position="277"/>
    </location>
</feature>
<evidence type="ECO:0000313" key="5">
    <source>
        <dbReference type="Proteomes" id="UP000660262"/>
    </source>
</evidence>
<evidence type="ECO:0000259" key="3">
    <source>
        <dbReference type="PROSITE" id="PS50222"/>
    </source>
</evidence>
<dbReference type="AlphaFoldDB" id="A0A830HEM6"/>
<dbReference type="EMBL" id="BNJQ01000010">
    <property type="protein sequence ID" value="GHP05504.1"/>
    <property type="molecule type" value="Genomic_DNA"/>
</dbReference>
<dbReference type="Proteomes" id="UP000660262">
    <property type="component" value="Unassembled WGS sequence"/>
</dbReference>
<dbReference type="InterPro" id="IPR011992">
    <property type="entry name" value="EF-hand-dom_pair"/>
</dbReference>
<feature type="compositionally biased region" description="Basic and acidic residues" evidence="2">
    <location>
        <begin position="195"/>
        <end position="206"/>
    </location>
</feature>
<dbReference type="InterPro" id="IPR002048">
    <property type="entry name" value="EF_hand_dom"/>
</dbReference>